<protein>
    <submittedName>
        <fullName evidence="2">Uncharacterized protein</fullName>
    </submittedName>
</protein>
<feature type="transmembrane region" description="Helical" evidence="1">
    <location>
        <begin position="64"/>
        <end position="81"/>
    </location>
</feature>
<dbReference type="OrthoDB" id="9806559at2"/>
<feature type="transmembrane region" description="Helical" evidence="1">
    <location>
        <begin position="32"/>
        <end position="52"/>
    </location>
</feature>
<feature type="transmembrane region" description="Helical" evidence="1">
    <location>
        <begin position="6"/>
        <end position="25"/>
    </location>
</feature>
<keyword evidence="1" id="KW-0472">Membrane</keyword>
<dbReference type="EMBL" id="RAWE01000078">
    <property type="protein sequence ID" value="RKH01138.1"/>
    <property type="molecule type" value="Genomic_DNA"/>
</dbReference>
<keyword evidence="1" id="KW-0812">Transmembrane</keyword>
<evidence type="ECO:0000256" key="1">
    <source>
        <dbReference type="SAM" id="Phobius"/>
    </source>
</evidence>
<name>A0A3A8JYT0_9BACT</name>
<keyword evidence="1" id="KW-1133">Transmembrane helix</keyword>
<evidence type="ECO:0000313" key="2">
    <source>
        <dbReference type="EMBL" id="RKH01138.1"/>
    </source>
</evidence>
<sequence>MLKPLLDGAVLMAYLACALFFLRFYLQSKDRLFALFSLSFTLMGVHNVLGALLAPDLDSERIHYLYVVRLVAYLLILGAIWDKNRAGRGSG</sequence>
<comment type="caution">
    <text evidence="2">The sequence shown here is derived from an EMBL/GenBank/DDBJ whole genome shotgun (WGS) entry which is preliminary data.</text>
</comment>
<organism evidence="2 3">
    <name type="scientific">Corallococcus carmarthensis</name>
    <dbReference type="NCBI Taxonomy" id="2316728"/>
    <lineage>
        <taxon>Bacteria</taxon>
        <taxon>Pseudomonadati</taxon>
        <taxon>Myxococcota</taxon>
        <taxon>Myxococcia</taxon>
        <taxon>Myxococcales</taxon>
        <taxon>Cystobacterineae</taxon>
        <taxon>Myxococcaceae</taxon>
        <taxon>Corallococcus</taxon>
    </lineage>
</organism>
<dbReference type="AlphaFoldDB" id="A0A3A8JYT0"/>
<dbReference type="InterPro" id="IPR046027">
    <property type="entry name" value="DUF5985"/>
</dbReference>
<gene>
    <name evidence="2" type="ORF">D7X32_21395</name>
</gene>
<reference evidence="3" key="1">
    <citation type="submission" date="2018-09" db="EMBL/GenBank/DDBJ databases">
        <authorList>
            <person name="Livingstone P.G."/>
            <person name="Whitworth D.E."/>
        </authorList>
    </citation>
    <scope>NUCLEOTIDE SEQUENCE [LARGE SCALE GENOMIC DNA]</scope>
    <source>
        <strain evidence="3">CA043D</strain>
    </source>
</reference>
<dbReference type="RefSeq" id="WP_120604416.1">
    <property type="nucleotide sequence ID" value="NZ_RAWE01000078.1"/>
</dbReference>
<keyword evidence="3" id="KW-1185">Reference proteome</keyword>
<dbReference type="Pfam" id="PF19447">
    <property type="entry name" value="DUF5985"/>
    <property type="match status" value="1"/>
</dbReference>
<proteinExistence type="predicted"/>
<accession>A0A3A8JYT0</accession>
<evidence type="ECO:0000313" key="3">
    <source>
        <dbReference type="Proteomes" id="UP000268313"/>
    </source>
</evidence>
<dbReference type="Proteomes" id="UP000268313">
    <property type="component" value="Unassembled WGS sequence"/>
</dbReference>